<dbReference type="Proteomes" id="UP000184240">
    <property type="component" value="Unassembled WGS sequence"/>
</dbReference>
<proteinExistence type="predicted"/>
<dbReference type="GO" id="GO:0019301">
    <property type="term" value="P:rhamnose catabolic process"/>
    <property type="evidence" value="ECO:0007669"/>
    <property type="project" value="UniProtKB-UniRule"/>
</dbReference>
<reference evidence="6 9" key="3">
    <citation type="submission" date="2018-07" db="EMBL/GenBank/DDBJ databases">
        <title>Leeuwenhoekiella genomics.</title>
        <authorList>
            <person name="Tahon G."/>
            <person name="Willems A."/>
        </authorList>
    </citation>
    <scope>NUCLEOTIDE SEQUENCE [LARGE SCALE GENOMIC DNA]</scope>
    <source>
        <strain evidence="6 9">LMG 24856</strain>
    </source>
</reference>
<evidence type="ECO:0000256" key="1">
    <source>
        <dbReference type="ARBA" id="ARBA00022490"/>
    </source>
</evidence>
<dbReference type="EMBL" id="FQXT01000005">
    <property type="protein sequence ID" value="SHI20210.1"/>
    <property type="molecule type" value="Genomic_DNA"/>
</dbReference>
<dbReference type="InterPro" id="IPR011008">
    <property type="entry name" value="Dimeric_a/b-barrel"/>
</dbReference>
<dbReference type="NCBIfam" id="TIGR02625">
    <property type="entry name" value="YiiL_rotase"/>
    <property type="match status" value="1"/>
</dbReference>
<dbReference type="InterPro" id="IPR008000">
    <property type="entry name" value="Rham/fucose_mutarotase"/>
</dbReference>
<evidence type="ECO:0000256" key="5">
    <source>
        <dbReference type="NCBIfam" id="TIGR02625"/>
    </source>
</evidence>
<keyword evidence="4" id="KW-0684">Rhamnose metabolism</keyword>
<organism evidence="7 8">
    <name type="scientific">Leeuwenhoekiella palythoae</name>
    <dbReference type="NCBI Taxonomy" id="573501"/>
    <lineage>
        <taxon>Bacteria</taxon>
        <taxon>Pseudomonadati</taxon>
        <taxon>Bacteroidota</taxon>
        <taxon>Flavobacteriia</taxon>
        <taxon>Flavobacteriales</taxon>
        <taxon>Flavobacteriaceae</taxon>
        <taxon>Leeuwenhoekiella</taxon>
    </lineage>
</organism>
<evidence type="ECO:0000256" key="3">
    <source>
        <dbReference type="ARBA" id="ARBA00023277"/>
    </source>
</evidence>
<dbReference type="InterPro" id="IPR013448">
    <property type="entry name" value="L-rhamnose_mutarotase"/>
</dbReference>
<keyword evidence="1" id="KW-0963">Cytoplasm</keyword>
<dbReference type="GO" id="GO:0062192">
    <property type="term" value="F:L-rhamnose mutarotase activity"/>
    <property type="evidence" value="ECO:0007669"/>
    <property type="project" value="UniProtKB-UniRule"/>
</dbReference>
<evidence type="ECO:0000313" key="9">
    <source>
        <dbReference type="Proteomes" id="UP000290037"/>
    </source>
</evidence>
<protein>
    <recommendedName>
        <fullName evidence="5">L-rhamnose mutarotase</fullName>
        <ecNumber evidence="5">5.1.3.32</ecNumber>
    </recommendedName>
</protein>
<dbReference type="PANTHER" id="PTHR34389">
    <property type="entry name" value="L-RHAMNOSE MUTAROTASE"/>
    <property type="match status" value="1"/>
</dbReference>
<dbReference type="OrthoDB" id="9799608at2"/>
<evidence type="ECO:0000256" key="4">
    <source>
        <dbReference type="ARBA" id="ARBA00023308"/>
    </source>
</evidence>
<evidence type="ECO:0000313" key="6">
    <source>
        <dbReference type="EMBL" id="RXG28209.1"/>
    </source>
</evidence>
<keyword evidence="2" id="KW-0413">Isomerase</keyword>
<dbReference type="SUPFAM" id="SSF54909">
    <property type="entry name" value="Dimeric alpha+beta barrel"/>
    <property type="match status" value="1"/>
</dbReference>
<gene>
    <name evidence="6" type="ORF">DSM01_2719</name>
    <name evidence="7" type="ORF">SAMN04487999_2726</name>
</gene>
<sequence>MPVHAFTMQLKPGFEKEYKRRHDLIWPELQKLLNDSGIETYHIFLDESNLKLFAFQQLKEGHTTAALPQDPIVKKWWAYMADIMETNADHSPVEIPLNEVFELQKE</sequence>
<dbReference type="Pfam" id="PF05336">
    <property type="entry name" value="rhaM"/>
    <property type="match status" value="1"/>
</dbReference>
<evidence type="ECO:0000313" key="7">
    <source>
        <dbReference type="EMBL" id="SHI20210.1"/>
    </source>
</evidence>
<dbReference type="PANTHER" id="PTHR34389:SF2">
    <property type="entry name" value="L-RHAMNOSE MUTAROTASE"/>
    <property type="match status" value="1"/>
</dbReference>
<dbReference type="EC" id="5.1.3.32" evidence="5"/>
<reference evidence="8" key="2">
    <citation type="submission" date="2016-11" db="EMBL/GenBank/DDBJ databases">
        <authorList>
            <person name="Varghese N."/>
            <person name="Submissions S."/>
        </authorList>
    </citation>
    <scope>NUCLEOTIDE SEQUENCE [LARGE SCALE GENOMIC DNA]</scope>
    <source>
        <strain evidence="8">DSM 19859</strain>
    </source>
</reference>
<dbReference type="RefSeq" id="WP_072983956.1">
    <property type="nucleotide sequence ID" value="NZ_FQXT01000005.1"/>
</dbReference>
<dbReference type="EMBL" id="QOVN01000005">
    <property type="protein sequence ID" value="RXG28209.1"/>
    <property type="molecule type" value="Genomic_DNA"/>
</dbReference>
<evidence type="ECO:0000313" key="8">
    <source>
        <dbReference type="Proteomes" id="UP000184240"/>
    </source>
</evidence>
<keyword evidence="9" id="KW-1185">Reference proteome</keyword>
<dbReference type="AlphaFoldDB" id="A0A1M5Z7K3"/>
<reference evidence="7" key="1">
    <citation type="submission" date="2016-11" db="EMBL/GenBank/DDBJ databases">
        <authorList>
            <person name="Jaros S."/>
            <person name="Januszkiewicz K."/>
            <person name="Wedrychowicz H."/>
        </authorList>
    </citation>
    <scope>NUCLEOTIDE SEQUENCE [LARGE SCALE GENOMIC DNA]</scope>
    <source>
        <strain evidence="7">DSM 19859</strain>
    </source>
</reference>
<dbReference type="GO" id="GO:0005737">
    <property type="term" value="C:cytoplasm"/>
    <property type="evidence" value="ECO:0007669"/>
    <property type="project" value="InterPro"/>
</dbReference>
<evidence type="ECO:0000256" key="2">
    <source>
        <dbReference type="ARBA" id="ARBA00023235"/>
    </source>
</evidence>
<keyword evidence="3" id="KW-0119">Carbohydrate metabolism</keyword>
<accession>A0A1M5Z7K3</accession>
<dbReference type="STRING" id="573501.SAMN04487999_2726"/>
<name>A0A1M5Z7K3_9FLAO</name>
<dbReference type="Gene3D" id="3.30.70.100">
    <property type="match status" value="1"/>
</dbReference>
<dbReference type="Proteomes" id="UP000290037">
    <property type="component" value="Unassembled WGS sequence"/>
</dbReference>